<protein>
    <submittedName>
        <fullName evidence="3">Uncharacterized protein</fullName>
    </submittedName>
</protein>
<keyword evidence="4" id="KW-1185">Reference proteome</keyword>
<evidence type="ECO:0000313" key="3">
    <source>
        <dbReference type="EMBL" id="MFD2057259.1"/>
    </source>
</evidence>
<feature type="signal peptide" evidence="2">
    <location>
        <begin position="1"/>
        <end position="22"/>
    </location>
</feature>
<evidence type="ECO:0000256" key="1">
    <source>
        <dbReference type="SAM" id="Phobius"/>
    </source>
</evidence>
<feature type="chain" id="PRO_5045969054" evidence="2">
    <location>
        <begin position="23"/>
        <end position="137"/>
    </location>
</feature>
<comment type="caution">
    <text evidence="3">The sequence shown here is derived from an EMBL/GenBank/DDBJ whole genome shotgun (WGS) entry which is preliminary data.</text>
</comment>
<feature type="transmembrane region" description="Helical" evidence="1">
    <location>
        <begin position="38"/>
        <end position="60"/>
    </location>
</feature>
<keyword evidence="1" id="KW-1133">Transmembrane helix</keyword>
<evidence type="ECO:0000256" key="2">
    <source>
        <dbReference type="SAM" id="SignalP"/>
    </source>
</evidence>
<evidence type="ECO:0000313" key="4">
    <source>
        <dbReference type="Proteomes" id="UP001597349"/>
    </source>
</evidence>
<keyword evidence="2" id="KW-0732">Signal</keyword>
<organism evidence="3 4">
    <name type="scientific">Mesorhizobium calcicola</name>
    <dbReference type="NCBI Taxonomy" id="1300310"/>
    <lineage>
        <taxon>Bacteria</taxon>
        <taxon>Pseudomonadati</taxon>
        <taxon>Pseudomonadota</taxon>
        <taxon>Alphaproteobacteria</taxon>
        <taxon>Hyphomicrobiales</taxon>
        <taxon>Phyllobacteriaceae</taxon>
        <taxon>Mesorhizobium</taxon>
    </lineage>
</organism>
<reference evidence="4" key="1">
    <citation type="journal article" date="2019" name="Int. J. Syst. Evol. Microbiol.">
        <title>The Global Catalogue of Microorganisms (GCM) 10K type strain sequencing project: providing services to taxonomists for standard genome sequencing and annotation.</title>
        <authorList>
            <consortium name="The Broad Institute Genomics Platform"/>
            <consortium name="The Broad Institute Genome Sequencing Center for Infectious Disease"/>
            <person name="Wu L."/>
            <person name="Ma J."/>
        </authorList>
    </citation>
    <scope>NUCLEOTIDE SEQUENCE [LARGE SCALE GENOMIC DNA]</scope>
    <source>
        <strain evidence="4">CGMCC 1.16226</strain>
    </source>
</reference>
<dbReference type="EMBL" id="JBHUGY010000054">
    <property type="protein sequence ID" value="MFD2057259.1"/>
    <property type="molecule type" value="Genomic_DNA"/>
</dbReference>
<feature type="transmembrane region" description="Helical" evidence="1">
    <location>
        <begin position="101"/>
        <end position="122"/>
    </location>
</feature>
<gene>
    <name evidence="3" type="ORF">ACFSQT_30510</name>
</gene>
<sequence>MRKFFTSLFAFILSGFAGGVVAQQLAVITDAQEEYILVFLLSALVTVVVTLVFFVAQFMTDALATVNRTGKRLLIVFTALFVVLIAIILTEKGPAEMRGDMPIVVGLGLPSLVTILVHWLFVRWRVGRGLIEAQVSA</sequence>
<name>A0ABW4WL49_9HYPH</name>
<keyword evidence="1" id="KW-0812">Transmembrane</keyword>
<dbReference type="RefSeq" id="WP_379025123.1">
    <property type="nucleotide sequence ID" value="NZ_JBHUGY010000054.1"/>
</dbReference>
<dbReference type="Proteomes" id="UP001597349">
    <property type="component" value="Unassembled WGS sequence"/>
</dbReference>
<feature type="transmembrane region" description="Helical" evidence="1">
    <location>
        <begin position="72"/>
        <end position="89"/>
    </location>
</feature>
<proteinExistence type="predicted"/>
<keyword evidence="1" id="KW-0472">Membrane</keyword>
<accession>A0ABW4WL49</accession>